<reference evidence="4" key="1">
    <citation type="submission" date="2016-06" db="UniProtKB">
        <authorList>
            <consortium name="WormBaseParasite"/>
        </authorList>
    </citation>
    <scope>IDENTIFICATION</scope>
</reference>
<dbReference type="Proteomes" id="UP000271098">
    <property type="component" value="Unassembled WGS sequence"/>
</dbReference>
<evidence type="ECO:0000313" key="4">
    <source>
        <dbReference type="WBParaSite" id="GPUH_0000935001-mRNA-1"/>
    </source>
</evidence>
<dbReference type="WBParaSite" id="GPUH_0000935001-mRNA-1">
    <property type="protein sequence ID" value="GPUH_0000935001-mRNA-1"/>
    <property type="gene ID" value="GPUH_0000935001"/>
</dbReference>
<dbReference type="PANTHER" id="PTHR12346">
    <property type="entry name" value="SIN3B-RELATED"/>
    <property type="match status" value="1"/>
</dbReference>
<dbReference type="GO" id="GO:0070822">
    <property type="term" value="C:Sin3-type complex"/>
    <property type="evidence" value="ECO:0007669"/>
    <property type="project" value="TreeGrafter"/>
</dbReference>
<dbReference type="EMBL" id="UYRT01030130">
    <property type="protein sequence ID" value="VDK71088.1"/>
    <property type="molecule type" value="Genomic_DNA"/>
</dbReference>
<keyword evidence="3" id="KW-1185">Reference proteome</keyword>
<keyword evidence="1" id="KW-0678">Repressor</keyword>
<dbReference type="GO" id="GO:0003714">
    <property type="term" value="F:transcription corepressor activity"/>
    <property type="evidence" value="ECO:0007669"/>
    <property type="project" value="InterPro"/>
</dbReference>
<dbReference type="GO" id="GO:0000122">
    <property type="term" value="P:negative regulation of transcription by RNA polymerase II"/>
    <property type="evidence" value="ECO:0007669"/>
    <property type="project" value="TreeGrafter"/>
</dbReference>
<protein>
    <submittedName>
        <fullName evidence="4">Lysine 2,3-aminomutase</fullName>
    </submittedName>
</protein>
<dbReference type="PANTHER" id="PTHR12346:SF0">
    <property type="entry name" value="SIN3A, ISOFORM G"/>
    <property type="match status" value="1"/>
</dbReference>
<gene>
    <name evidence="2" type="ORF">GPUH_LOCUS9339</name>
</gene>
<dbReference type="OrthoDB" id="10265969at2759"/>
<sequence>MNNPRVMIPRLIERLQKKDLEWREVQQTSNELWRSETEKQYAKSLDHQAPIFKHRDFKELRPRNIISQYENLYDERADRLEQGEELYGPHCLYKYPEDMSV</sequence>
<name>A0A183DKU8_9BILA</name>
<reference evidence="2 3" key="2">
    <citation type="submission" date="2018-11" db="EMBL/GenBank/DDBJ databases">
        <authorList>
            <consortium name="Pathogen Informatics"/>
        </authorList>
    </citation>
    <scope>NUCLEOTIDE SEQUENCE [LARGE SCALE GENOMIC DNA]</scope>
</reference>
<evidence type="ECO:0000256" key="1">
    <source>
        <dbReference type="ARBA" id="ARBA00022491"/>
    </source>
</evidence>
<evidence type="ECO:0000313" key="2">
    <source>
        <dbReference type="EMBL" id="VDK71088.1"/>
    </source>
</evidence>
<proteinExistence type="predicted"/>
<dbReference type="AlphaFoldDB" id="A0A183DKU8"/>
<organism evidence="4">
    <name type="scientific">Gongylonema pulchrum</name>
    <dbReference type="NCBI Taxonomy" id="637853"/>
    <lineage>
        <taxon>Eukaryota</taxon>
        <taxon>Metazoa</taxon>
        <taxon>Ecdysozoa</taxon>
        <taxon>Nematoda</taxon>
        <taxon>Chromadorea</taxon>
        <taxon>Rhabditida</taxon>
        <taxon>Spirurina</taxon>
        <taxon>Spiruromorpha</taxon>
        <taxon>Spiruroidea</taxon>
        <taxon>Gongylonematidae</taxon>
        <taxon>Gongylonema</taxon>
    </lineage>
</organism>
<evidence type="ECO:0000313" key="3">
    <source>
        <dbReference type="Proteomes" id="UP000271098"/>
    </source>
</evidence>
<accession>A0A183DKU8</accession>
<dbReference type="InterPro" id="IPR039774">
    <property type="entry name" value="Sin3-like"/>
</dbReference>